<dbReference type="InterPro" id="IPR002547">
    <property type="entry name" value="tRNA-bd_dom"/>
</dbReference>
<dbReference type="Proteomes" id="UP000019112">
    <property type="component" value="Unassembled WGS sequence"/>
</dbReference>
<dbReference type="GO" id="GO:0004826">
    <property type="term" value="F:phenylalanine-tRNA ligase activity"/>
    <property type="evidence" value="ECO:0007669"/>
    <property type="project" value="InterPro"/>
</dbReference>
<dbReference type="OrthoDB" id="9805455at2"/>
<organism evidence="5 6">
    <name type="scientific">Holospora obtusa F1</name>
    <dbReference type="NCBI Taxonomy" id="1399147"/>
    <lineage>
        <taxon>Bacteria</taxon>
        <taxon>Pseudomonadati</taxon>
        <taxon>Pseudomonadota</taxon>
        <taxon>Alphaproteobacteria</taxon>
        <taxon>Holosporales</taxon>
        <taxon>Holosporaceae</taxon>
        <taxon>Holospora</taxon>
    </lineage>
</organism>
<dbReference type="SMART" id="SM00873">
    <property type="entry name" value="B3_4"/>
    <property type="match status" value="1"/>
</dbReference>
<keyword evidence="6" id="KW-1185">Reference proteome</keyword>
<keyword evidence="2 3" id="KW-0694">RNA-binding</keyword>
<dbReference type="CDD" id="cd02796">
    <property type="entry name" value="tRNA_bind_bactPheRS"/>
    <property type="match status" value="1"/>
</dbReference>
<evidence type="ECO:0000259" key="4">
    <source>
        <dbReference type="PROSITE" id="PS50886"/>
    </source>
</evidence>
<comment type="caution">
    <text evidence="5">The sequence shown here is derived from an EMBL/GenBank/DDBJ whole genome shotgun (WGS) entry which is preliminary data.</text>
</comment>
<feature type="domain" description="TRNA-binding" evidence="4">
    <location>
        <begin position="38"/>
        <end position="151"/>
    </location>
</feature>
<dbReference type="eggNOG" id="COG0072">
    <property type="taxonomic scope" value="Bacteria"/>
</dbReference>
<sequence length="389" mass="43039">MKFTWSWLKDFVIPRETPEGLARRLTESGTETQVFDLYSDLKDLEIVQIEKIEAHPNAQRLNLCTVSTQQGPITVVCGASNVRLGMLVVLIRSGQRLPGNAYSLSPTIIRGIESSGMLCSEKELNLEGVFENQEEGILEISSSEALGKTLACVLPKDWLFDCEVTPNRGDLMSVFGIARELVALNAAHWKDVIWPHPLSQATFTTLPVHEIRVETDLCYQFHMAQVQRHSKNPYCAPAWVKRRLKNIQKSLCHDVVDALSYYTHCFGTPFHVFDGSTLKSPLVVDQLKDPACFTALSCKEDPAKVIQIPCGSIVLKDEGGILALSGILGGDSSKYQPSSTLLCVEAAEFDPKTISLTGQKALLMTHSRKIFERGIDGAEVKNHLIQALT</sequence>
<dbReference type="eggNOG" id="COG0073">
    <property type="taxonomic scope" value="Bacteria"/>
</dbReference>
<dbReference type="RefSeq" id="WP_024161168.1">
    <property type="nucleotide sequence ID" value="NZ_AWTR02000065.1"/>
</dbReference>
<dbReference type="Gene3D" id="3.30.56.10">
    <property type="match status" value="1"/>
</dbReference>
<dbReference type="Gene3D" id="3.50.40.10">
    <property type="entry name" value="Phenylalanyl-trna Synthetase, Chain B, domain 3"/>
    <property type="match status" value="1"/>
</dbReference>
<evidence type="ECO:0000313" key="6">
    <source>
        <dbReference type="Proteomes" id="UP000019112"/>
    </source>
</evidence>
<dbReference type="InterPro" id="IPR033714">
    <property type="entry name" value="tRNA_bind_bactPheRS"/>
</dbReference>
<dbReference type="Pfam" id="PF01588">
    <property type="entry name" value="tRNA_bind"/>
    <property type="match status" value="1"/>
</dbReference>
<proteinExistence type="predicted"/>
<dbReference type="NCBIfam" id="NF045760">
    <property type="entry name" value="YtpR"/>
    <property type="match status" value="1"/>
</dbReference>
<dbReference type="InterPro" id="IPR012340">
    <property type="entry name" value="NA-bd_OB-fold"/>
</dbReference>
<dbReference type="Gene3D" id="2.40.50.140">
    <property type="entry name" value="Nucleic acid-binding proteins"/>
    <property type="match status" value="1"/>
</dbReference>
<dbReference type="EMBL" id="AWTR02000065">
    <property type="protein sequence ID" value="ETZ07082.1"/>
    <property type="molecule type" value="Genomic_DNA"/>
</dbReference>
<dbReference type="Pfam" id="PF03483">
    <property type="entry name" value="B3_4"/>
    <property type="match status" value="1"/>
</dbReference>
<dbReference type="InterPro" id="IPR005146">
    <property type="entry name" value="B3/B4_tRNA-bd"/>
</dbReference>
<accession>W6TTG3</accession>
<dbReference type="AlphaFoldDB" id="W6TTG3"/>
<evidence type="ECO:0000256" key="3">
    <source>
        <dbReference type="PROSITE-ProRule" id="PRU00209"/>
    </source>
</evidence>
<reference evidence="5 6" key="1">
    <citation type="journal article" date="2014" name="FEMS Microbiol. Lett.">
        <title>Draft genome sequences of three Holospora species (Holospora obtusa, Holospora undulata, and Holospora elegans), endonuclear symbiotic bacteria of the ciliate Paramecium caudatum.</title>
        <authorList>
            <person name="Dohra H."/>
            <person name="Tanaka K."/>
            <person name="Suzuki T."/>
            <person name="Fujishima M."/>
            <person name="Suzuki H."/>
        </authorList>
    </citation>
    <scope>NUCLEOTIDE SEQUENCE [LARGE SCALE GENOMIC DNA]</scope>
    <source>
        <strain evidence="5 6">F1</strain>
    </source>
</reference>
<protein>
    <submittedName>
        <fullName evidence="5">Phenylalanine--tRNA ligase beta subunit</fullName>
    </submittedName>
</protein>
<dbReference type="InterPro" id="IPR020825">
    <property type="entry name" value="Phe-tRNA_synthase-like_B3/B4"/>
</dbReference>
<evidence type="ECO:0000313" key="5">
    <source>
        <dbReference type="EMBL" id="ETZ07082.1"/>
    </source>
</evidence>
<dbReference type="SUPFAM" id="SSF56037">
    <property type="entry name" value="PheT/TilS domain"/>
    <property type="match status" value="1"/>
</dbReference>
<dbReference type="PROSITE" id="PS50886">
    <property type="entry name" value="TRBD"/>
    <property type="match status" value="1"/>
</dbReference>
<keyword evidence="5" id="KW-0436">Ligase</keyword>
<gene>
    <name evidence="5" type="ORF">P618_200710</name>
</gene>
<dbReference type="SUPFAM" id="SSF50249">
    <property type="entry name" value="Nucleic acid-binding proteins"/>
    <property type="match status" value="1"/>
</dbReference>
<dbReference type="STRING" id="1399147.P618_200710"/>
<dbReference type="GO" id="GO:0000049">
    <property type="term" value="F:tRNA binding"/>
    <property type="evidence" value="ECO:0007669"/>
    <property type="project" value="UniProtKB-UniRule"/>
</dbReference>
<name>W6TTG3_HOLOB</name>
<keyword evidence="1 3" id="KW-0820">tRNA-binding</keyword>
<evidence type="ECO:0000256" key="2">
    <source>
        <dbReference type="ARBA" id="ARBA00022884"/>
    </source>
</evidence>
<evidence type="ECO:0000256" key="1">
    <source>
        <dbReference type="ARBA" id="ARBA00022555"/>
    </source>
</evidence>